<dbReference type="Proteomes" id="UP001470230">
    <property type="component" value="Unassembled WGS sequence"/>
</dbReference>
<dbReference type="Gene3D" id="3.80.10.10">
    <property type="entry name" value="Ribonuclease Inhibitor"/>
    <property type="match status" value="1"/>
</dbReference>
<dbReference type="InterPro" id="IPR032675">
    <property type="entry name" value="LRR_dom_sf"/>
</dbReference>
<reference evidence="2 3" key="1">
    <citation type="submission" date="2024-04" db="EMBL/GenBank/DDBJ databases">
        <title>Tritrichomonas musculus Genome.</title>
        <authorList>
            <person name="Alves-Ferreira E."/>
            <person name="Grigg M."/>
            <person name="Lorenzi H."/>
            <person name="Galac M."/>
        </authorList>
    </citation>
    <scope>NUCLEOTIDE SEQUENCE [LARGE SCALE GENOMIC DNA]</scope>
    <source>
        <strain evidence="2 3">EAF2021</strain>
    </source>
</reference>
<protein>
    <submittedName>
        <fullName evidence="2">Uncharacterized protein</fullName>
    </submittedName>
</protein>
<accession>A0ABR2HJE2</accession>
<keyword evidence="1" id="KW-0175">Coiled coil</keyword>
<gene>
    <name evidence="2" type="ORF">M9Y10_019786</name>
</gene>
<dbReference type="PANTHER" id="PTHR45661:SF3">
    <property type="entry name" value="IG-LIKE DOMAIN-CONTAINING PROTEIN"/>
    <property type="match status" value="1"/>
</dbReference>
<dbReference type="SUPFAM" id="SSF48403">
    <property type="entry name" value="Ankyrin repeat"/>
    <property type="match status" value="1"/>
</dbReference>
<dbReference type="InterPro" id="IPR053139">
    <property type="entry name" value="Surface_bspA-like"/>
</dbReference>
<sequence length="568" mass="66494">MKKIQSCILEYIEDEENIEEHYQNIIKILDEQEILKNKSDAKTILHLLAKISNHHHRSSTFFEKIAKLLQVFKEEIKSAFSNWEIFKIFKGNKRVLLFLVEEQILTIDFDIISELFKVKYLRMKYPEYFSIEIKPLLDTEIIENYNLDKQKRREDEKEEKEENNEKYDKEIDDYDLIEALNKDEPDDFIEKRKIGENDDEVCEIIRKDLIEEFITLFNKNSYSIDSQIKESIYETNSFLLKNKKTNLIQYAAFFGATQIFKYLYQNGATIVSSLWLYAIHGDDSEIITMLLEHKTGKIQYSYDRYILECFKCHHNHIVSYFDKKLSNKKFDVNYFNCIKYYNFAYMPTTKVNNMKLFCNACQYDYTKIVDFFLETKKVDIAPKKVFTQVLSCAANKDNQEVLDLLLSQNDVDIPDYIFHYNESLTRISFPLTVKSIGKGAFIYCFSLMKVTIPSSVTRIENKTFCQCFSLRQVSLPGSLTYIGGYAFYKCLKLREIEIPNSVESIGCYAFGHCQNLKHVSIPSSVKSLGSRAFDECTSLADLSIPWSLGNIGSNAFPFETKVTRIPNC</sequence>
<dbReference type="InterPro" id="IPR036770">
    <property type="entry name" value="Ankyrin_rpt-contain_sf"/>
</dbReference>
<proteinExistence type="predicted"/>
<evidence type="ECO:0000256" key="1">
    <source>
        <dbReference type="SAM" id="Coils"/>
    </source>
</evidence>
<dbReference type="PANTHER" id="PTHR45661">
    <property type="entry name" value="SURFACE ANTIGEN"/>
    <property type="match status" value="1"/>
</dbReference>
<dbReference type="Pfam" id="PF13306">
    <property type="entry name" value="LRR_5"/>
    <property type="match status" value="1"/>
</dbReference>
<organism evidence="2 3">
    <name type="scientific">Tritrichomonas musculus</name>
    <dbReference type="NCBI Taxonomy" id="1915356"/>
    <lineage>
        <taxon>Eukaryota</taxon>
        <taxon>Metamonada</taxon>
        <taxon>Parabasalia</taxon>
        <taxon>Tritrichomonadida</taxon>
        <taxon>Tritrichomonadidae</taxon>
        <taxon>Tritrichomonas</taxon>
    </lineage>
</organism>
<comment type="caution">
    <text evidence="2">The sequence shown here is derived from an EMBL/GenBank/DDBJ whole genome shotgun (WGS) entry which is preliminary data.</text>
</comment>
<dbReference type="Gene3D" id="1.25.40.20">
    <property type="entry name" value="Ankyrin repeat-containing domain"/>
    <property type="match status" value="1"/>
</dbReference>
<evidence type="ECO:0000313" key="3">
    <source>
        <dbReference type="Proteomes" id="UP001470230"/>
    </source>
</evidence>
<name>A0ABR2HJE2_9EUKA</name>
<keyword evidence="3" id="KW-1185">Reference proteome</keyword>
<evidence type="ECO:0000313" key="2">
    <source>
        <dbReference type="EMBL" id="KAK8847202.1"/>
    </source>
</evidence>
<feature type="coiled-coil region" evidence="1">
    <location>
        <begin position="142"/>
        <end position="177"/>
    </location>
</feature>
<dbReference type="EMBL" id="JAPFFF010000028">
    <property type="protein sequence ID" value="KAK8847202.1"/>
    <property type="molecule type" value="Genomic_DNA"/>
</dbReference>
<dbReference type="Gene3D" id="3.40.50.12480">
    <property type="match status" value="1"/>
</dbReference>
<dbReference type="SUPFAM" id="SSF52058">
    <property type="entry name" value="L domain-like"/>
    <property type="match status" value="1"/>
</dbReference>
<dbReference type="InterPro" id="IPR026906">
    <property type="entry name" value="LRR_5"/>
</dbReference>